<dbReference type="Proteomes" id="UP000542353">
    <property type="component" value="Unassembled WGS sequence"/>
</dbReference>
<dbReference type="EMBL" id="JACHIH010000001">
    <property type="protein sequence ID" value="MBB5045594.1"/>
    <property type="molecule type" value="Genomic_DNA"/>
</dbReference>
<gene>
    <name evidence="3" type="ORF">HNR60_000323</name>
</gene>
<keyword evidence="1" id="KW-0732">Signal</keyword>
<dbReference type="SUPFAM" id="SSF52821">
    <property type="entry name" value="Rhodanese/Cell cycle control phosphatase"/>
    <property type="match status" value="1"/>
</dbReference>
<dbReference type="NCBIfam" id="TIGR03865">
    <property type="entry name" value="PQQ_CXXCW"/>
    <property type="match status" value="1"/>
</dbReference>
<dbReference type="InterPro" id="IPR022376">
    <property type="entry name" value="PQQ_CXXCW"/>
</dbReference>
<protein>
    <submittedName>
        <fullName evidence="3">PQQ-dependent catabolism-associated CXXCW motif protein</fullName>
    </submittedName>
</protein>
<evidence type="ECO:0000313" key="3">
    <source>
        <dbReference type="EMBL" id="MBB5045594.1"/>
    </source>
</evidence>
<evidence type="ECO:0000256" key="1">
    <source>
        <dbReference type="SAM" id="SignalP"/>
    </source>
</evidence>
<accession>A0A7W7Z077</accession>
<dbReference type="Gene3D" id="3.40.250.10">
    <property type="entry name" value="Rhodanese-like domain"/>
    <property type="match status" value="1"/>
</dbReference>
<dbReference type="RefSeq" id="WP_184253537.1">
    <property type="nucleotide sequence ID" value="NZ_JACHIH010000001.1"/>
</dbReference>
<organism evidence="3 4">
    <name type="scientific">Rhodopseudomonas rhenobacensis</name>
    <dbReference type="NCBI Taxonomy" id="87461"/>
    <lineage>
        <taxon>Bacteria</taxon>
        <taxon>Pseudomonadati</taxon>
        <taxon>Pseudomonadota</taxon>
        <taxon>Alphaproteobacteria</taxon>
        <taxon>Hyphomicrobiales</taxon>
        <taxon>Nitrobacteraceae</taxon>
        <taxon>Rhodopseudomonas</taxon>
    </lineage>
</organism>
<keyword evidence="4" id="KW-1185">Reference proteome</keyword>
<reference evidence="3 4" key="1">
    <citation type="submission" date="2020-08" db="EMBL/GenBank/DDBJ databases">
        <title>Genomic Encyclopedia of Type Strains, Phase IV (KMG-IV): sequencing the most valuable type-strain genomes for metagenomic binning, comparative biology and taxonomic classification.</title>
        <authorList>
            <person name="Goeker M."/>
        </authorList>
    </citation>
    <scope>NUCLEOTIDE SEQUENCE [LARGE SCALE GENOMIC DNA]</scope>
    <source>
        <strain evidence="3 4">DSM 12706</strain>
    </source>
</reference>
<feature type="signal peptide" evidence="1">
    <location>
        <begin position="1"/>
        <end position="20"/>
    </location>
</feature>
<name>A0A7W7Z077_9BRAD</name>
<dbReference type="PROSITE" id="PS50206">
    <property type="entry name" value="RHODANESE_3"/>
    <property type="match status" value="1"/>
</dbReference>
<comment type="caution">
    <text evidence="3">The sequence shown here is derived from an EMBL/GenBank/DDBJ whole genome shotgun (WGS) entry which is preliminary data.</text>
</comment>
<dbReference type="Pfam" id="PF00581">
    <property type="entry name" value="Rhodanese"/>
    <property type="match status" value="1"/>
</dbReference>
<evidence type="ECO:0000313" key="4">
    <source>
        <dbReference type="Proteomes" id="UP000542353"/>
    </source>
</evidence>
<proteinExistence type="predicted"/>
<feature type="domain" description="Rhodanese" evidence="2">
    <location>
        <begin position="114"/>
        <end position="178"/>
    </location>
</feature>
<dbReference type="CDD" id="cd00158">
    <property type="entry name" value="RHOD"/>
    <property type="match status" value="1"/>
</dbReference>
<evidence type="ECO:0000259" key="2">
    <source>
        <dbReference type="PROSITE" id="PS50206"/>
    </source>
</evidence>
<dbReference type="InterPro" id="IPR001763">
    <property type="entry name" value="Rhodanese-like_dom"/>
</dbReference>
<dbReference type="InterPro" id="IPR036873">
    <property type="entry name" value="Rhodanese-like_dom_sf"/>
</dbReference>
<feature type="chain" id="PRO_5030759989" evidence="1">
    <location>
        <begin position="21"/>
        <end position="192"/>
    </location>
</feature>
<sequence length="192" mass="20977">MKRLLSGLWLLLALTAPAAAEDGAAAPPEPSGYRMEEYRAPVPATLQGARVLSTAEAQALWRAGEAAFIDAMPRPPKPANLPEGTVWRDRPRLDIPGSLWLPDTGYGALASTMEDYLREGLQRATGGNRARLVVFYCQANCWMSWNAAKRALGYGYSNVAWYPEGTDGWQAAHLPLLEAEPMPRMQQPAPAQ</sequence>
<dbReference type="AlphaFoldDB" id="A0A7W7Z077"/>